<dbReference type="SUPFAM" id="SSF56968">
    <property type="entry name" value="Lipovitellin-phosvitin complex, beta-sheet shell regions"/>
    <property type="match status" value="1"/>
</dbReference>
<dbReference type="Gene3D" id="2.30.230.10">
    <property type="entry name" value="Lipovitellin, beta-sheet shell regions, chain A"/>
    <property type="match status" value="1"/>
</dbReference>
<evidence type="ECO:0000313" key="4">
    <source>
        <dbReference type="Proteomes" id="UP000694925"/>
    </source>
</evidence>
<dbReference type="RefSeq" id="XP_017876888.1">
    <property type="nucleotide sequence ID" value="XM_018021399.2"/>
</dbReference>
<reference evidence="5" key="1">
    <citation type="submission" date="2025-08" db="UniProtKB">
        <authorList>
            <consortium name="RefSeq"/>
        </authorList>
    </citation>
    <scope>IDENTIFICATION</scope>
    <source>
        <tissue evidence="5">Whole body</tissue>
    </source>
</reference>
<evidence type="ECO:0000259" key="3">
    <source>
        <dbReference type="Pfam" id="PF01347"/>
    </source>
</evidence>
<protein>
    <submittedName>
        <fullName evidence="5">Uncharacterized protein LOC108623099</fullName>
    </submittedName>
</protein>
<name>A0AAJ7IUD0_9HYME</name>
<sequence length="307" mass="34648">MLASLIPFFLVARIAVDESAWEHGPEYVFDVEWNSTRHSSSPDGIHLTESATTKLYCRPTGSDGLNCHLEVNKELDMMRKNKVDIPEEDKRDIAADPFEIKFNDRGVDHMIVNDQIHVYELNNMKLIVERFSIGTDLNGLPDGTYDIIENSTIGCCNGTITINHYPSKRMMNKIKNDRYELESLPQLNKVPSETIMIQKTIKLDNCNNYACFYFGSYSKKVIEPDLQSHLASVSSRIFVSDYQFVSTMIRTGTFGSSDKKSVVEISQHITVSLQDIRAAKGDLPKVPNAAKTSILANAEMERISPEE</sequence>
<dbReference type="Pfam" id="PF01347">
    <property type="entry name" value="Vitellogenin_N"/>
    <property type="match status" value="1"/>
</dbReference>
<dbReference type="AlphaFoldDB" id="A0AAJ7IUD0"/>
<gene>
    <name evidence="5" type="primary">LOC108623099</name>
</gene>
<dbReference type="KEGG" id="ccal:108623099"/>
<dbReference type="InterPro" id="IPR015819">
    <property type="entry name" value="Lipid_transp_b-sht_shell"/>
</dbReference>
<feature type="signal peptide" evidence="2">
    <location>
        <begin position="1"/>
        <end position="19"/>
    </location>
</feature>
<dbReference type="Proteomes" id="UP000694925">
    <property type="component" value="Unplaced"/>
</dbReference>
<dbReference type="InterPro" id="IPR001747">
    <property type="entry name" value="Vitellogenin_N"/>
</dbReference>
<keyword evidence="1 2" id="KW-0732">Signal</keyword>
<accession>A0AAJ7IUD0</accession>
<dbReference type="GO" id="GO:0005319">
    <property type="term" value="F:lipid transporter activity"/>
    <property type="evidence" value="ECO:0007669"/>
    <property type="project" value="InterPro"/>
</dbReference>
<feature type="chain" id="PRO_5042513726" evidence="2">
    <location>
        <begin position="20"/>
        <end position="307"/>
    </location>
</feature>
<evidence type="ECO:0000256" key="2">
    <source>
        <dbReference type="SAM" id="SignalP"/>
    </source>
</evidence>
<dbReference type="GeneID" id="108623099"/>
<organism evidence="4 5">
    <name type="scientific">Ceratina calcarata</name>
    <dbReference type="NCBI Taxonomy" id="156304"/>
    <lineage>
        <taxon>Eukaryota</taxon>
        <taxon>Metazoa</taxon>
        <taxon>Ecdysozoa</taxon>
        <taxon>Arthropoda</taxon>
        <taxon>Hexapoda</taxon>
        <taxon>Insecta</taxon>
        <taxon>Pterygota</taxon>
        <taxon>Neoptera</taxon>
        <taxon>Endopterygota</taxon>
        <taxon>Hymenoptera</taxon>
        <taxon>Apocrita</taxon>
        <taxon>Aculeata</taxon>
        <taxon>Apoidea</taxon>
        <taxon>Anthophila</taxon>
        <taxon>Apidae</taxon>
        <taxon>Ceratina</taxon>
        <taxon>Zadontomerus</taxon>
    </lineage>
</organism>
<evidence type="ECO:0000256" key="1">
    <source>
        <dbReference type="ARBA" id="ARBA00022729"/>
    </source>
</evidence>
<evidence type="ECO:0000313" key="5">
    <source>
        <dbReference type="RefSeq" id="XP_017876888.1"/>
    </source>
</evidence>
<keyword evidence="4" id="KW-1185">Reference proteome</keyword>
<feature type="domain" description="Vitellogenin" evidence="3">
    <location>
        <begin position="71"/>
        <end position="291"/>
    </location>
</feature>
<proteinExistence type="predicted"/>
<dbReference type="InterPro" id="IPR015816">
    <property type="entry name" value="Vitellinogen_b-sht_N"/>
</dbReference>